<dbReference type="GO" id="GO:0051539">
    <property type="term" value="F:4 iron, 4 sulfur cluster binding"/>
    <property type="evidence" value="ECO:0007669"/>
    <property type="project" value="UniProtKB-KW"/>
</dbReference>
<feature type="short sequence motif" description="Cx2C motif 1" evidence="9">
    <location>
        <begin position="251"/>
        <end position="254"/>
    </location>
</feature>
<evidence type="ECO:0000256" key="4">
    <source>
        <dbReference type="ARBA" id="ARBA00022490"/>
    </source>
</evidence>
<feature type="binding site" evidence="9">
    <location>
        <position position="265"/>
    </location>
    <ligand>
        <name>[4Fe-4S] cluster</name>
        <dbReference type="ChEBI" id="CHEBI:49883"/>
    </ligand>
</feature>
<keyword evidence="7 9" id="KW-0411">Iron-sulfur</keyword>
<evidence type="ECO:0000256" key="6">
    <source>
        <dbReference type="ARBA" id="ARBA00023004"/>
    </source>
</evidence>
<dbReference type="PANTHER" id="PTHR13273:SF14">
    <property type="entry name" value="ANAMORSIN"/>
    <property type="match status" value="1"/>
</dbReference>
<feature type="binding site" evidence="9">
    <location>
        <position position="254"/>
    </location>
    <ligand>
        <name>[4Fe-4S] cluster</name>
        <dbReference type="ChEBI" id="CHEBI:49883"/>
    </ligand>
</feature>
<dbReference type="Proteomes" id="UP000053611">
    <property type="component" value="Unassembled WGS sequence"/>
</dbReference>
<comment type="similarity">
    <text evidence="2 9">Belongs to the anamorsin family.</text>
</comment>
<dbReference type="GO" id="GO:0016226">
    <property type="term" value="P:iron-sulfur cluster assembly"/>
    <property type="evidence" value="ECO:0007669"/>
    <property type="project" value="UniProtKB-UniRule"/>
</dbReference>
<dbReference type="HAMAP" id="MF_03115">
    <property type="entry name" value="Anamorsin"/>
    <property type="match status" value="1"/>
</dbReference>
<organism evidence="11 12">
    <name type="scientific">Cutaneotrichosporon oleaginosum</name>
    <dbReference type="NCBI Taxonomy" id="879819"/>
    <lineage>
        <taxon>Eukaryota</taxon>
        <taxon>Fungi</taxon>
        <taxon>Dikarya</taxon>
        <taxon>Basidiomycota</taxon>
        <taxon>Agaricomycotina</taxon>
        <taxon>Tremellomycetes</taxon>
        <taxon>Trichosporonales</taxon>
        <taxon>Trichosporonaceae</taxon>
        <taxon>Cutaneotrichosporon</taxon>
    </lineage>
</organism>
<comment type="cofactor">
    <cofactor evidence="1 9">
        <name>[4Fe-4S] cluster</name>
        <dbReference type="ChEBI" id="CHEBI:49883"/>
    </cofactor>
</comment>
<comment type="domain">
    <text evidence="9">The C-terminal domain binds 2 Fe-S clusters but is otherwise mostly in an intrinsically disordered conformation.</text>
</comment>
<dbReference type="InterPro" id="IPR046408">
    <property type="entry name" value="CIAPIN1"/>
</dbReference>
<dbReference type="InterPro" id="IPR007785">
    <property type="entry name" value="Anamorsin"/>
</dbReference>
<dbReference type="GO" id="GO:0005758">
    <property type="term" value="C:mitochondrial intermembrane space"/>
    <property type="evidence" value="ECO:0007669"/>
    <property type="project" value="UniProtKB-SubCell"/>
</dbReference>
<feature type="binding site" evidence="9">
    <location>
        <position position="186"/>
    </location>
    <ligand>
        <name>[2Fe-2S] cluster</name>
        <dbReference type="ChEBI" id="CHEBI:190135"/>
    </ligand>
</feature>
<evidence type="ECO:0000256" key="5">
    <source>
        <dbReference type="ARBA" id="ARBA00022723"/>
    </source>
</evidence>
<feature type="binding site" evidence="9">
    <location>
        <position position="191"/>
    </location>
    <ligand>
        <name>[2Fe-2S] cluster</name>
        <dbReference type="ChEBI" id="CHEBI:190135"/>
    </ligand>
</feature>
<feature type="short sequence motif" description="Cx2C motif 2" evidence="9">
    <location>
        <begin position="262"/>
        <end position="265"/>
    </location>
</feature>
<keyword evidence="9" id="KW-0001">2Fe-2S</keyword>
<evidence type="ECO:0000256" key="2">
    <source>
        <dbReference type="ARBA" id="ARBA00008169"/>
    </source>
</evidence>
<name>A0A0J0XTD0_9TREE</name>
<dbReference type="RefSeq" id="XP_018280826.1">
    <property type="nucleotide sequence ID" value="XM_018420725.1"/>
</dbReference>
<feature type="domain" description="Anamorsin C-terminal" evidence="10">
    <location>
        <begin position="177"/>
        <end position="281"/>
    </location>
</feature>
<sequence length="287" mass="30164">MTSGAVVVIGSLERADDYQRVLTELKSSGANVTGEMLDRILDNATTLPPPPLSLHIVVPLPLSPALLTAVPASSTVHVHLPPGPPEVATALQATLSQRGFISNPTSSSASVLAFSAPQASSSALPISRPLALKRRSDKASKAALWALESAPMADGGVSLLTPEDRARPECIFPAADGKKVKRRRACKDCTCGLAELEKEEDDRAAAAVKEAQAFFLEGDDDIPAHVRSATAGVEGVWPVDRRAEAKKTSSCNSCYLGDAFRCASCPYLGLPPFKPGEKVQLSIGDDL</sequence>
<dbReference type="GO" id="GO:0051537">
    <property type="term" value="F:2 iron, 2 sulfur cluster binding"/>
    <property type="evidence" value="ECO:0007669"/>
    <property type="project" value="UniProtKB-UniRule"/>
</dbReference>
<dbReference type="STRING" id="879819.A0A0J0XTD0"/>
<keyword evidence="6 9" id="KW-0408">Iron</keyword>
<evidence type="ECO:0000313" key="11">
    <source>
        <dbReference type="EMBL" id="KLT44335.1"/>
    </source>
</evidence>
<keyword evidence="12" id="KW-1185">Reference proteome</keyword>
<comment type="cofactor">
    <cofactor evidence="9">
        <name>[2Fe-2S] cluster</name>
        <dbReference type="ChEBI" id="CHEBI:190135"/>
    </cofactor>
</comment>
<dbReference type="AlphaFoldDB" id="A0A0J0XTD0"/>
<dbReference type="PANTHER" id="PTHR13273">
    <property type="entry name" value="ANAMORSIN"/>
    <property type="match status" value="1"/>
</dbReference>
<keyword evidence="5 9" id="KW-0479">Metal-binding</keyword>
<feature type="binding site" evidence="9">
    <location>
        <position position="189"/>
    </location>
    <ligand>
        <name>[2Fe-2S] cluster</name>
        <dbReference type="ChEBI" id="CHEBI:190135"/>
    </ligand>
</feature>
<dbReference type="GO" id="GO:0046872">
    <property type="term" value="F:metal ion binding"/>
    <property type="evidence" value="ECO:0007669"/>
    <property type="project" value="UniProtKB-KW"/>
</dbReference>
<comment type="caution">
    <text evidence="9">Lacks conserved residue(s) required for the propagation of feature annotation.</text>
</comment>
<evidence type="ECO:0000256" key="9">
    <source>
        <dbReference type="HAMAP-Rule" id="MF_03115"/>
    </source>
</evidence>
<dbReference type="OrthoDB" id="311633at2759"/>
<dbReference type="GO" id="GO:0009055">
    <property type="term" value="F:electron transfer activity"/>
    <property type="evidence" value="ECO:0007669"/>
    <property type="project" value="UniProtKB-UniRule"/>
</dbReference>
<feature type="binding site" evidence="9">
    <location>
        <position position="262"/>
    </location>
    <ligand>
        <name>[4Fe-4S] cluster</name>
        <dbReference type="ChEBI" id="CHEBI:49883"/>
    </ligand>
</feature>
<evidence type="ECO:0000256" key="3">
    <source>
        <dbReference type="ARBA" id="ARBA00022485"/>
    </source>
</evidence>
<feature type="binding site" evidence="9">
    <location>
        <position position="170"/>
    </location>
    <ligand>
        <name>[2Fe-2S] cluster</name>
        <dbReference type="ChEBI" id="CHEBI:190135"/>
    </ligand>
</feature>
<evidence type="ECO:0000256" key="8">
    <source>
        <dbReference type="ARBA" id="ARBA00023128"/>
    </source>
</evidence>
<gene>
    <name evidence="11" type="ORF">CC85DRAFT_256984</name>
</gene>
<keyword evidence="4 9" id="KW-0963">Cytoplasm</keyword>
<comment type="domain">
    <text evidence="9">The twin Cx2C motifs are involved in the recognition by the mitochondrial MIA40-ERV1 disulfide relay system. The formation of 2 disulfide bonds in the Cx2C motifs through dithiol/disulfide exchange reactions effectively traps the protein in the mitochondrial intermembrane space.</text>
</comment>
<feature type="region of interest" description="Fe-S binding site B" evidence="9">
    <location>
        <begin position="251"/>
        <end position="265"/>
    </location>
</feature>
<comment type="subcellular location">
    <subcellularLocation>
        <location evidence="9">Cytoplasm</location>
    </subcellularLocation>
    <subcellularLocation>
        <location evidence="9">Mitochondrion intermembrane space</location>
    </subcellularLocation>
</comment>
<reference evidence="11 12" key="1">
    <citation type="submission" date="2015-03" db="EMBL/GenBank/DDBJ databases">
        <title>Genomics and transcriptomics of the oil-accumulating basidiomycete yeast T. oleaginosus allow insights into substrate utilization and the diverse evolutionary trajectories of mating systems in fungi.</title>
        <authorList>
            <consortium name="DOE Joint Genome Institute"/>
            <person name="Kourist R."/>
            <person name="Kracht O."/>
            <person name="Bracharz F."/>
            <person name="Lipzen A."/>
            <person name="Nolan M."/>
            <person name="Ohm R."/>
            <person name="Grigoriev I."/>
            <person name="Sun S."/>
            <person name="Heitman J."/>
            <person name="Bruck T."/>
            <person name="Nowrousian M."/>
        </authorList>
    </citation>
    <scope>NUCLEOTIDE SEQUENCE [LARGE SCALE GENOMIC DNA]</scope>
    <source>
        <strain evidence="11 12">IBC0246</strain>
    </source>
</reference>
<dbReference type="GeneID" id="28981328"/>
<evidence type="ECO:0000259" key="10">
    <source>
        <dbReference type="Pfam" id="PF05093"/>
    </source>
</evidence>
<dbReference type="EMBL" id="KQ087187">
    <property type="protein sequence ID" value="KLT44335.1"/>
    <property type="molecule type" value="Genomic_DNA"/>
</dbReference>
<keyword evidence="3 9" id="KW-0004">4Fe-4S</keyword>
<evidence type="ECO:0000313" key="12">
    <source>
        <dbReference type="Proteomes" id="UP000053611"/>
    </source>
</evidence>
<comment type="domain">
    <text evidence="9">The N-terminal domain has structural similarity with S-adenosyl-L-methionine-dependent methyltransferases, but does not bind S-adenosyl-L-methionine. It is required for correct assembly of the 2 Fe-S clusters.</text>
</comment>
<proteinExistence type="inferred from homology"/>
<evidence type="ECO:0000256" key="1">
    <source>
        <dbReference type="ARBA" id="ARBA00001966"/>
    </source>
</evidence>
<keyword evidence="8 9" id="KW-0496">Mitochondrion</keyword>
<dbReference type="Pfam" id="PF05093">
    <property type="entry name" value="CIAPIN1"/>
    <property type="match status" value="1"/>
</dbReference>
<feature type="binding site" evidence="9">
    <location>
        <position position="251"/>
    </location>
    <ligand>
        <name>[4Fe-4S] cluster</name>
        <dbReference type="ChEBI" id="CHEBI:49883"/>
    </ligand>
</feature>
<protein>
    <submittedName>
        <fullName evidence="11">Putative cytoplasm protein</fullName>
    </submittedName>
</protein>
<accession>A0A0J0XTD0</accession>
<evidence type="ECO:0000256" key="7">
    <source>
        <dbReference type="ARBA" id="ARBA00023014"/>
    </source>
</evidence>